<name>A0A1S8A8A7_ROSNE</name>
<dbReference type="OMA" id="HIAMFNM"/>
<sequence length="545" mass="60378">MRYLLTWTSPIVFHPGDDQGSMGVYGVEGSKPGAPAVATWLTHQSLGLDREGYGRLLGEAIFSCAKLYCHWATMTPRPKDEHKVPADALIVVPLIRLPSERTGGDVEAQKDYIRKEILGRDNKALFEDKKAWKLLCELGGDLMINAFATNFKIGDEVNQDVGEANYLNQWIFSKLSVSSEKDVVKERPLFLTSSEFGEEPYGRCLETFKLRLGLKTTDEKGNVKPSRGDLRFLVNVTMSPWPTSPDFMSAMVEDFRKVAERGVERCLIRNTRTPDIHGFVVQGLETVYFTHIAMFNMANHRKQLVIAADLPTDVHARYKEECGKNPGQFYTIANTKKEKLEDILAALLKPDTASKIKFRLDKGIPAAENPLPPVEEGFALSNVRVVVDESIAFAALDGDYPAKMPFYLYGSKSEVHVDHVLKTAPNGQISADRVKTDLAAHLTDEQLKNGVVVVLDDVFEASLQPLPTTEQESDKKEHILNLDAPGFSLVKGVDHKASVYGTYEEAKSGEGEPIATGTISIGDTVYADWDDVNMDPAAESEGHQD</sequence>
<reference evidence="1" key="1">
    <citation type="submission" date="2016-03" db="EMBL/GenBank/DDBJ databases">
        <title>Draft genome sequence of Rosellinia necatrix.</title>
        <authorList>
            <person name="Kanematsu S."/>
        </authorList>
    </citation>
    <scope>NUCLEOTIDE SEQUENCE [LARGE SCALE GENOMIC DNA]</scope>
    <source>
        <strain evidence="1">W97</strain>
    </source>
</reference>
<proteinExistence type="predicted"/>
<dbReference type="AlphaFoldDB" id="A0A1S8A8A7"/>
<dbReference type="EMBL" id="DF977471">
    <property type="protein sequence ID" value="GAW26287.1"/>
    <property type="molecule type" value="Genomic_DNA"/>
</dbReference>
<evidence type="ECO:0000313" key="2">
    <source>
        <dbReference type="Proteomes" id="UP000054516"/>
    </source>
</evidence>
<keyword evidence="2" id="KW-1185">Reference proteome</keyword>
<evidence type="ECO:0000313" key="1">
    <source>
        <dbReference type="EMBL" id="GAW26287.1"/>
    </source>
</evidence>
<dbReference type="Proteomes" id="UP000054516">
    <property type="component" value="Unassembled WGS sequence"/>
</dbReference>
<dbReference type="STRING" id="77044.A0A1S8A8A7"/>
<organism evidence="1">
    <name type="scientific">Rosellinia necatrix</name>
    <name type="common">White root-rot fungus</name>
    <dbReference type="NCBI Taxonomy" id="77044"/>
    <lineage>
        <taxon>Eukaryota</taxon>
        <taxon>Fungi</taxon>
        <taxon>Dikarya</taxon>
        <taxon>Ascomycota</taxon>
        <taxon>Pezizomycotina</taxon>
        <taxon>Sordariomycetes</taxon>
        <taxon>Xylariomycetidae</taxon>
        <taxon>Xylariales</taxon>
        <taxon>Xylariaceae</taxon>
        <taxon>Rosellinia</taxon>
    </lineage>
</organism>
<gene>
    <name evidence="1" type="ORF">SAMD00023353_2601530</name>
</gene>
<accession>A0A1S8A8A7</accession>
<dbReference type="OrthoDB" id="2161780at2759"/>
<protein>
    <submittedName>
        <fullName evidence="1">Putative L-tyrosine decarboxylase</fullName>
    </submittedName>
</protein>